<sequence>MSNENSNGKKSKIDIFEIPGSKCVKTSLKFSSIGEFSYLYLIENGVSESSFGIEAAQMA</sequence>
<comment type="caution">
    <text evidence="1">The sequence shown here is derived from an EMBL/GenBank/DDBJ whole genome shotgun (WGS) entry which is preliminary data.</text>
</comment>
<evidence type="ECO:0000313" key="2">
    <source>
        <dbReference type="Proteomes" id="UP001211907"/>
    </source>
</evidence>
<proteinExistence type="predicted"/>
<keyword evidence="2" id="KW-1185">Reference proteome</keyword>
<organism evidence="1 2">
    <name type="scientific">Physocladia obscura</name>
    <dbReference type="NCBI Taxonomy" id="109957"/>
    <lineage>
        <taxon>Eukaryota</taxon>
        <taxon>Fungi</taxon>
        <taxon>Fungi incertae sedis</taxon>
        <taxon>Chytridiomycota</taxon>
        <taxon>Chytridiomycota incertae sedis</taxon>
        <taxon>Chytridiomycetes</taxon>
        <taxon>Chytridiales</taxon>
        <taxon>Chytriomycetaceae</taxon>
        <taxon>Physocladia</taxon>
    </lineage>
</organism>
<protein>
    <submittedName>
        <fullName evidence="1">Uncharacterized protein</fullName>
    </submittedName>
</protein>
<feature type="non-terminal residue" evidence="1">
    <location>
        <position position="59"/>
    </location>
</feature>
<dbReference type="EMBL" id="JADGJH010002742">
    <property type="protein sequence ID" value="KAJ3095151.1"/>
    <property type="molecule type" value="Genomic_DNA"/>
</dbReference>
<name>A0AAD5X929_9FUNG</name>
<gene>
    <name evidence="1" type="ORF">HK100_005905</name>
</gene>
<evidence type="ECO:0000313" key="1">
    <source>
        <dbReference type="EMBL" id="KAJ3095151.1"/>
    </source>
</evidence>
<reference evidence="1" key="1">
    <citation type="submission" date="2020-05" db="EMBL/GenBank/DDBJ databases">
        <title>Phylogenomic resolution of chytrid fungi.</title>
        <authorList>
            <person name="Stajich J.E."/>
            <person name="Amses K."/>
            <person name="Simmons R."/>
            <person name="Seto K."/>
            <person name="Myers J."/>
            <person name="Bonds A."/>
            <person name="Quandt C.A."/>
            <person name="Barry K."/>
            <person name="Liu P."/>
            <person name="Grigoriev I."/>
            <person name="Longcore J.E."/>
            <person name="James T.Y."/>
        </authorList>
    </citation>
    <scope>NUCLEOTIDE SEQUENCE</scope>
    <source>
        <strain evidence="1">JEL0513</strain>
    </source>
</reference>
<accession>A0AAD5X929</accession>
<dbReference type="AlphaFoldDB" id="A0AAD5X929"/>
<dbReference type="Proteomes" id="UP001211907">
    <property type="component" value="Unassembled WGS sequence"/>
</dbReference>